<dbReference type="STRING" id="37916.MCHLDSM_01219"/>
<evidence type="ECO:0000313" key="3">
    <source>
        <dbReference type="Proteomes" id="UP000036513"/>
    </source>
</evidence>
<comment type="caution">
    <text evidence="2">The sequence shown here is derived from an EMBL/GenBank/DDBJ whole genome shotgun (WGS) entry which is preliminary data.</text>
</comment>
<gene>
    <name evidence="2" type="ORF">MCHLDSM_01219</name>
</gene>
<keyword evidence="1" id="KW-0812">Transmembrane</keyword>
<feature type="transmembrane region" description="Helical" evidence="1">
    <location>
        <begin position="12"/>
        <end position="31"/>
    </location>
</feature>
<organism evidence="2 3">
    <name type="scientific">Mycolicibacterium chlorophenolicum</name>
    <dbReference type="NCBI Taxonomy" id="37916"/>
    <lineage>
        <taxon>Bacteria</taxon>
        <taxon>Bacillati</taxon>
        <taxon>Actinomycetota</taxon>
        <taxon>Actinomycetes</taxon>
        <taxon>Mycobacteriales</taxon>
        <taxon>Mycobacteriaceae</taxon>
        <taxon>Mycolicibacterium</taxon>
    </lineage>
</organism>
<evidence type="ECO:0000256" key="1">
    <source>
        <dbReference type="SAM" id="Phobius"/>
    </source>
</evidence>
<sequence precursor="true">MMRGLVVVDVLSWLTGLAGLAAAVATVRTAMSVEDAAAQRRRAMVVAAGVVVLLAATTVAMAATGQQPTMWALAAMVVGLFGEAAAVIGVDVLNRRAMRFADPSTTPPNTLD</sequence>
<reference evidence="2 3" key="1">
    <citation type="journal article" date="2015" name="Genome Biol. Evol.">
        <title>Characterization of Three Mycobacterium spp. with Potential Use in Bioremediation by Genome Sequencing and Comparative Genomics.</title>
        <authorList>
            <person name="Das S."/>
            <person name="Pettersson B.M."/>
            <person name="Behra P.R."/>
            <person name="Ramesh M."/>
            <person name="Dasgupta S."/>
            <person name="Bhattacharya A."/>
            <person name="Kirsebom L.A."/>
        </authorList>
    </citation>
    <scope>NUCLEOTIDE SEQUENCE [LARGE SCALE GENOMIC DNA]</scope>
    <source>
        <strain evidence="2 3">DSM 43826</strain>
    </source>
</reference>
<keyword evidence="1" id="KW-1133">Transmembrane helix</keyword>
<evidence type="ECO:0000313" key="2">
    <source>
        <dbReference type="EMBL" id="KMO82596.1"/>
    </source>
</evidence>
<dbReference type="Proteomes" id="UP000036513">
    <property type="component" value="Unassembled WGS sequence"/>
</dbReference>
<proteinExistence type="predicted"/>
<dbReference type="AlphaFoldDB" id="A0A0J6ZD09"/>
<dbReference type="PATRIC" id="fig|37916.4.peg.1103"/>
<protein>
    <submittedName>
        <fullName evidence="2">Uncharacterized protein</fullName>
    </submittedName>
</protein>
<name>A0A0J6ZD09_9MYCO</name>
<feature type="transmembrane region" description="Helical" evidence="1">
    <location>
        <begin position="70"/>
        <end position="90"/>
    </location>
</feature>
<keyword evidence="3" id="KW-1185">Reference proteome</keyword>
<feature type="transmembrane region" description="Helical" evidence="1">
    <location>
        <begin position="43"/>
        <end position="64"/>
    </location>
</feature>
<dbReference type="EMBL" id="JYNL01000009">
    <property type="protein sequence ID" value="KMO82596.1"/>
    <property type="molecule type" value="Genomic_DNA"/>
</dbReference>
<keyword evidence="1" id="KW-0472">Membrane</keyword>
<accession>A0A0J6ZD09</accession>